<gene>
    <name evidence="3" type="primary">LOC112903854</name>
</gene>
<dbReference type="InParanoid" id="A0A1W4X4X1"/>
<dbReference type="PANTHER" id="PTHR13958:SF3">
    <property type="entry name" value="CAP-GLY DOMAIN-CONTAINING PROTEIN-RELATED"/>
    <property type="match status" value="1"/>
</dbReference>
<dbReference type="RefSeq" id="XP_018331161.1">
    <property type="nucleotide sequence ID" value="XM_018475659.2"/>
</dbReference>
<dbReference type="STRING" id="224129.A0A1W4X4X1"/>
<keyword evidence="1" id="KW-0175">Coiled coil</keyword>
<protein>
    <submittedName>
        <fullName evidence="3">Centrosome-associated protein 350-like</fullName>
    </submittedName>
</protein>
<dbReference type="GO" id="GO:0005813">
    <property type="term" value="C:centrosome"/>
    <property type="evidence" value="ECO:0007669"/>
    <property type="project" value="InterPro"/>
</dbReference>
<dbReference type="AlphaFoldDB" id="A0A1W4X4X1"/>
<evidence type="ECO:0000313" key="3">
    <source>
        <dbReference type="RefSeq" id="XP_018331161.1"/>
    </source>
</evidence>
<evidence type="ECO:0000256" key="1">
    <source>
        <dbReference type="SAM" id="Coils"/>
    </source>
</evidence>
<dbReference type="InterPro" id="IPR028750">
    <property type="entry name" value="CEP350/CC187"/>
</dbReference>
<feature type="coiled-coil region" evidence="1">
    <location>
        <begin position="663"/>
        <end position="690"/>
    </location>
</feature>
<keyword evidence="2" id="KW-1185">Reference proteome</keyword>
<dbReference type="PANTHER" id="PTHR13958">
    <property type="entry name" value="CENTROSOME-ASSOCIATED PROTEIN 350"/>
    <property type="match status" value="1"/>
</dbReference>
<dbReference type="GO" id="GO:0034453">
    <property type="term" value="P:microtubule anchoring"/>
    <property type="evidence" value="ECO:0007669"/>
    <property type="project" value="InterPro"/>
</dbReference>
<dbReference type="OrthoDB" id="306254at2759"/>
<sequence length="908" mass="103484">MRETALQKRRKIAEELLQWHQQLVEEERQIAELESAANSIISRVAATNPYFSLQNESSSPNFTFKGCQLNVMWQNMTGRQEQRFKDNELYIMSNEAIQQFCKDAKKSNKANVSRNTSNSDNNLKVDNNNILTEIGDENEFNSILISSASLTKSEDIAEKIIERSYTIEQVENIPNKTPKSLKVNQTSYSEDFEETSLNTYADIATKIQSKIELECVPRQNVDICCKNDSTTNNELKTVISDISVSIQTENIDNIPSDNFVSTKGLFSCNESVSDLENECLETNIEANVDTESVPVETTPFEILDNTIEKDKCGFKHISTSTINSNPSSCEEEINGAYSEEASNNSVDRLSIIVGYNKELKKLKASVASSIPDVINKVSDSEPQNTVSDALSSLQSELVTASEIVEVSKITEMPDILYKIGGYEETNKSPTISEVIFKDEKRDLSASKVDFSLAIADDIQSEHSLEFNKDLSAGKNVNNYFYVCNYDVVMKDEQQVSTTENNEIEIEKSYSELQTYNKTIKNENVAGQFESSSISTDTEKNEEYSIPKEVELLSKNEVKHLRNVSTKDNITSKEAEIKKENVYSLDTIEKKDGNDLEKENCNYKNVRKRIFEILTDANVSRSEPNSELQNLRINTYNTSSLSGVSPESEIVLFDKQILPKHTFASEEEEELVKKQLAIEQEIKQIEQQQKEHLPYLYLREIPNKPPPPYMPPVLTATIPSILPSSAEQVNLIVHHISNYLFNAHLNGTLPHVSLLPEIKRQMQSQIEPSCQRFIFDLCKELTVEYYKQFEEESGPSWMQITKKPKLVFQKAFDERILEKFLMKKVKESLGYEKIDRKESMIIKWSRKKRDHVDELLVLESQNEESEWTNYDKDELIVINELTNEIINSLIGETAHTLKAILAKRITSPN</sequence>
<name>A0A1W4X4X1_AGRPL</name>
<dbReference type="Proteomes" id="UP000192223">
    <property type="component" value="Unplaced"/>
</dbReference>
<proteinExistence type="predicted"/>
<feature type="coiled-coil region" evidence="1">
    <location>
        <begin position="16"/>
        <end position="43"/>
    </location>
</feature>
<accession>A0A1W4X4X1</accession>
<dbReference type="KEGG" id="apln:112903854"/>
<organism evidence="2 3">
    <name type="scientific">Agrilus planipennis</name>
    <name type="common">Emerald ash borer</name>
    <name type="synonym">Agrilus marcopoli</name>
    <dbReference type="NCBI Taxonomy" id="224129"/>
    <lineage>
        <taxon>Eukaryota</taxon>
        <taxon>Metazoa</taxon>
        <taxon>Ecdysozoa</taxon>
        <taxon>Arthropoda</taxon>
        <taxon>Hexapoda</taxon>
        <taxon>Insecta</taxon>
        <taxon>Pterygota</taxon>
        <taxon>Neoptera</taxon>
        <taxon>Endopterygota</taxon>
        <taxon>Coleoptera</taxon>
        <taxon>Polyphaga</taxon>
        <taxon>Elateriformia</taxon>
        <taxon>Buprestoidea</taxon>
        <taxon>Buprestidae</taxon>
        <taxon>Agrilinae</taxon>
        <taxon>Agrilus</taxon>
    </lineage>
</organism>
<reference evidence="3" key="1">
    <citation type="submission" date="2025-08" db="UniProtKB">
        <authorList>
            <consortium name="RefSeq"/>
        </authorList>
    </citation>
    <scope>IDENTIFICATION</scope>
    <source>
        <tissue evidence="3">Entire body</tissue>
    </source>
</reference>
<dbReference type="GeneID" id="112903854"/>
<dbReference type="GO" id="GO:0008017">
    <property type="term" value="F:microtubule binding"/>
    <property type="evidence" value="ECO:0007669"/>
    <property type="project" value="InterPro"/>
</dbReference>
<evidence type="ECO:0000313" key="2">
    <source>
        <dbReference type="Proteomes" id="UP000192223"/>
    </source>
</evidence>